<dbReference type="PROSITE" id="PS52050">
    <property type="entry name" value="WYL"/>
    <property type="match status" value="1"/>
</dbReference>
<evidence type="ECO:0000259" key="1">
    <source>
        <dbReference type="Pfam" id="PF13280"/>
    </source>
</evidence>
<evidence type="ECO:0000313" key="5">
    <source>
        <dbReference type="Proteomes" id="UP000215896"/>
    </source>
</evidence>
<feature type="domain" description="WCX" evidence="3">
    <location>
        <begin position="249"/>
        <end position="322"/>
    </location>
</feature>
<organism evidence="4 5">
    <name type="scientific">Enemella evansiae</name>
    <dbReference type="NCBI Taxonomy" id="2016499"/>
    <lineage>
        <taxon>Bacteria</taxon>
        <taxon>Bacillati</taxon>
        <taxon>Actinomycetota</taxon>
        <taxon>Actinomycetes</taxon>
        <taxon>Propionibacteriales</taxon>
        <taxon>Propionibacteriaceae</taxon>
        <taxon>Enemella</taxon>
    </lineage>
</organism>
<dbReference type="PANTHER" id="PTHR34580">
    <property type="match status" value="1"/>
</dbReference>
<comment type="caution">
    <text evidence="4">The sequence shown here is derived from an EMBL/GenBank/DDBJ whole genome shotgun (WGS) entry which is preliminary data.</text>
</comment>
<feature type="domain" description="PafC HTH" evidence="2">
    <location>
        <begin position="8"/>
        <end position="125"/>
    </location>
</feature>
<dbReference type="Pfam" id="PF19187">
    <property type="entry name" value="HTH_PafC"/>
    <property type="match status" value="1"/>
</dbReference>
<dbReference type="InterPro" id="IPR057727">
    <property type="entry name" value="WCX_dom"/>
</dbReference>
<dbReference type="AlphaFoldDB" id="A0A255G0X7"/>
<gene>
    <name evidence="4" type="ORF">CGZ94_18125</name>
</gene>
<dbReference type="Proteomes" id="UP000215896">
    <property type="component" value="Unassembled WGS sequence"/>
</dbReference>
<reference evidence="4 5" key="1">
    <citation type="submission" date="2017-07" db="EMBL/GenBank/DDBJ databases">
        <title>Draft whole genome sequences of clinical Proprionibacteriaceae strains.</title>
        <authorList>
            <person name="Bernier A.-M."/>
            <person name="Bernard K."/>
            <person name="Domingo M.-C."/>
        </authorList>
    </citation>
    <scope>NUCLEOTIDE SEQUENCE [LARGE SCALE GENOMIC DNA]</scope>
    <source>
        <strain evidence="4 5">NML 030167</strain>
    </source>
</reference>
<accession>A0A255G0X7</accession>
<evidence type="ECO:0000259" key="3">
    <source>
        <dbReference type="Pfam" id="PF25583"/>
    </source>
</evidence>
<dbReference type="EMBL" id="NMVO01000017">
    <property type="protein sequence ID" value="OYO09580.1"/>
    <property type="molecule type" value="Genomic_DNA"/>
</dbReference>
<dbReference type="InterPro" id="IPR026881">
    <property type="entry name" value="WYL_dom"/>
</dbReference>
<dbReference type="InterPro" id="IPR051534">
    <property type="entry name" value="CBASS_pafABC_assoc_protein"/>
</dbReference>
<sequence>MSSGTALEQLTRLLSLVPYLQRHQGARLDDVAAAYRVTPEQLRADLGVLYMCGLPGLLPGDLIEIDMEAVDGRGVIYLSNADYLSQPLRLAADEVLPLLLGLQTLREVATAEVAGTIDAALGKLQGLAGESAAAADRVSVRVQTAAEEIRQAISDALAEGRRLRLGHDSTSRGRNLSRVVDPARLRVDNGYAYLDAWSEAPAGEPGAEPGWRSFRLDRVTSAELLDDPVREHPGEPDGNDWLARLGAAPEVTLALSPTAAWVAEYHPVESATQTDDGGVEVRLKVADPTWLRGLLLRLGPDARVLAPAEAADGARAAAREALDRYADLFD</sequence>
<dbReference type="RefSeq" id="WP_094406553.1">
    <property type="nucleotide sequence ID" value="NZ_NMVO01000017.1"/>
</dbReference>
<evidence type="ECO:0000313" key="4">
    <source>
        <dbReference type="EMBL" id="OYO09580.1"/>
    </source>
</evidence>
<dbReference type="InterPro" id="IPR028349">
    <property type="entry name" value="PafC-like"/>
</dbReference>
<evidence type="ECO:0000259" key="2">
    <source>
        <dbReference type="Pfam" id="PF19187"/>
    </source>
</evidence>
<feature type="domain" description="WYL" evidence="1">
    <location>
        <begin position="151"/>
        <end position="223"/>
    </location>
</feature>
<dbReference type="Pfam" id="PF25583">
    <property type="entry name" value="WCX"/>
    <property type="match status" value="1"/>
</dbReference>
<protein>
    <submittedName>
        <fullName evidence="4">WYL domain-containing protein</fullName>
    </submittedName>
</protein>
<dbReference type="OrthoDB" id="5174471at2"/>
<proteinExistence type="predicted"/>
<dbReference type="PANTHER" id="PTHR34580:SF1">
    <property type="entry name" value="PROTEIN PAFC"/>
    <property type="match status" value="1"/>
</dbReference>
<dbReference type="Pfam" id="PF13280">
    <property type="entry name" value="WYL"/>
    <property type="match status" value="1"/>
</dbReference>
<keyword evidence="5" id="KW-1185">Reference proteome</keyword>
<dbReference type="PIRSF" id="PIRSF016838">
    <property type="entry name" value="PafC"/>
    <property type="match status" value="1"/>
</dbReference>
<name>A0A255G0X7_9ACTN</name>
<dbReference type="InterPro" id="IPR043839">
    <property type="entry name" value="PafC_HTH"/>
</dbReference>